<evidence type="ECO:0000313" key="5">
    <source>
        <dbReference type="Proteomes" id="UP000292702"/>
    </source>
</evidence>
<dbReference type="GO" id="GO:0016651">
    <property type="term" value="F:oxidoreductase activity, acting on NAD(P)H"/>
    <property type="evidence" value="ECO:0007669"/>
    <property type="project" value="TreeGrafter"/>
</dbReference>
<keyword evidence="1" id="KW-0521">NADP</keyword>
<organism evidence="4 5">
    <name type="scientific">Steccherinum ochraceum</name>
    <dbReference type="NCBI Taxonomy" id="92696"/>
    <lineage>
        <taxon>Eukaryota</taxon>
        <taxon>Fungi</taxon>
        <taxon>Dikarya</taxon>
        <taxon>Basidiomycota</taxon>
        <taxon>Agaricomycotina</taxon>
        <taxon>Agaricomycetes</taxon>
        <taxon>Polyporales</taxon>
        <taxon>Steccherinaceae</taxon>
        <taxon>Steccherinum</taxon>
    </lineage>
</organism>
<name>A0A4R0RC01_9APHY</name>
<dbReference type="PANTHER" id="PTHR48106">
    <property type="entry name" value="QUINONE OXIDOREDUCTASE PIG3-RELATED"/>
    <property type="match status" value="1"/>
</dbReference>
<evidence type="ECO:0000256" key="2">
    <source>
        <dbReference type="ARBA" id="ARBA00023002"/>
    </source>
</evidence>
<dbReference type="AlphaFoldDB" id="A0A4R0RC01"/>
<dbReference type="Proteomes" id="UP000292702">
    <property type="component" value="Unassembled WGS sequence"/>
</dbReference>
<evidence type="ECO:0000259" key="3">
    <source>
        <dbReference type="SMART" id="SM00829"/>
    </source>
</evidence>
<keyword evidence="2" id="KW-0560">Oxidoreductase</keyword>
<dbReference type="STRING" id="92696.A0A4R0RC01"/>
<feature type="domain" description="Enoyl reductase (ER)" evidence="3">
    <location>
        <begin position="13"/>
        <end position="300"/>
    </location>
</feature>
<dbReference type="Pfam" id="PF00107">
    <property type="entry name" value="ADH_zinc_N"/>
    <property type="match status" value="1"/>
</dbReference>
<dbReference type="NCBIfam" id="TIGR02824">
    <property type="entry name" value="quinone_pig3"/>
    <property type="match status" value="1"/>
</dbReference>
<dbReference type="InterPro" id="IPR013154">
    <property type="entry name" value="ADH-like_N"/>
</dbReference>
<dbReference type="InterPro" id="IPR013149">
    <property type="entry name" value="ADH-like_C"/>
</dbReference>
<dbReference type="InterPro" id="IPR036291">
    <property type="entry name" value="NAD(P)-bd_dom_sf"/>
</dbReference>
<evidence type="ECO:0000313" key="4">
    <source>
        <dbReference type="EMBL" id="TCD65501.1"/>
    </source>
</evidence>
<dbReference type="InterPro" id="IPR011032">
    <property type="entry name" value="GroES-like_sf"/>
</dbReference>
<reference evidence="4 5" key="1">
    <citation type="submission" date="2018-11" db="EMBL/GenBank/DDBJ databases">
        <title>Genome assembly of Steccherinum ochraceum LE-BIN_3174, the white-rot fungus of the Steccherinaceae family (The Residual Polyporoid clade, Polyporales, Basidiomycota).</title>
        <authorList>
            <person name="Fedorova T.V."/>
            <person name="Glazunova O.A."/>
            <person name="Landesman E.O."/>
            <person name="Moiseenko K.V."/>
            <person name="Psurtseva N.V."/>
            <person name="Savinova O.S."/>
            <person name="Shakhova N.V."/>
            <person name="Tyazhelova T.V."/>
            <person name="Vasina D.V."/>
        </authorList>
    </citation>
    <scope>NUCLEOTIDE SEQUENCE [LARGE SCALE GENOMIC DNA]</scope>
    <source>
        <strain evidence="4 5">LE-BIN_3174</strain>
    </source>
</reference>
<dbReference type="InterPro" id="IPR014189">
    <property type="entry name" value="Quinone_OxRdtase_PIG3"/>
</dbReference>
<dbReference type="Gene3D" id="3.40.50.720">
    <property type="entry name" value="NAD(P)-binding Rossmann-like Domain"/>
    <property type="match status" value="1"/>
</dbReference>
<sequence>MSMRAILIKGGKGSADDLYIGETEKPTPKAGQVLVQIKAFGLNRMDIIQREGGYPPPAGASEILGVEFSGIVAGLGEGAQKWKEGDEVMGLAGGGAYAEYIVLPGTHLMAKPKHLSWVDAAAIPENWLTAFQAVVLVGEIMAGDDVLVHAGASGVGIAAIQLAHAYKAKDVIATASSKDKLDWLLSLPSGATHAVNYKTQDFAAEVKKITNGKGVDVVVDFVGTTHWHKNLDSLAVDGRMTMLALLSGNEVPKVDLRPILFKRLRIQGSTLRSRSAQYQAELIESVPPPHLPPCLRQAAIPRRADSWATLPRFQKELLQKFTGSDGNGELRLYIHKVSIVLLVLS</sequence>
<dbReference type="CDD" id="cd05276">
    <property type="entry name" value="p53_inducible_oxidoreductase"/>
    <property type="match status" value="1"/>
</dbReference>
<comment type="caution">
    <text evidence="4">The sequence shown here is derived from an EMBL/GenBank/DDBJ whole genome shotgun (WGS) entry which is preliminary data.</text>
</comment>
<dbReference type="SMART" id="SM00829">
    <property type="entry name" value="PKS_ER"/>
    <property type="match status" value="1"/>
</dbReference>
<protein>
    <recommendedName>
        <fullName evidence="3">Enoyl reductase (ER) domain-containing protein</fullName>
    </recommendedName>
</protein>
<gene>
    <name evidence="4" type="ORF">EIP91_002549</name>
</gene>
<dbReference type="InterPro" id="IPR020843">
    <property type="entry name" value="ER"/>
</dbReference>
<dbReference type="Gene3D" id="3.90.180.10">
    <property type="entry name" value="Medium-chain alcohol dehydrogenases, catalytic domain"/>
    <property type="match status" value="1"/>
</dbReference>
<dbReference type="SUPFAM" id="SSF51735">
    <property type="entry name" value="NAD(P)-binding Rossmann-fold domains"/>
    <property type="match status" value="1"/>
</dbReference>
<evidence type="ECO:0000256" key="1">
    <source>
        <dbReference type="ARBA" id="ARBA00022857"/>
    </source>
</evidence>
<dbReference type="OrthoDB" id="203908at2759"/>
<dbReference type="EMBL" id="RWJN01000177">
    <property type="protein sequence ID" value="TCD65501.1"/>
    <property type="molecule type" value="Genomic_DNA"/>
</dbReference>
<dbReference type="Pfam" id="PF08240">
    <property type="entry name" value="ADH_N"/>
    <property type="match status" value="1"/>
</dbReference>
<proteinExistence type="predicted"/>
<accession>A0A4R0RC01</accession>
<dbReference type="PANTHER" id="PTHR48106:SF18">
    <property type="entry name" value="QUINONE OXIDOREDUCTASE PIG3"/>
    <property type="match status" value="1"/>
</dbReference>
<dbReference type="GO" id="GO:0070402">
    <property type="term" value="F:NADPH binding"/>
    <property type="evidence" value="ECO:0007669"/>
    <property type="project" value="TreeGrafter"/>
</dbReference>
<keyword evidence="5" id="KW-1185">Reference proteome</keyword>
<dbReference type="SUPFAM" id="SSF50129">
    <property type="entry name" value="GroES-like"/>
    <property type="match status" value="1"/>
</dbReference>